<organism evidence="1 2">
    <name type="scientific">Ancylostoma ceylanicum</name>
    <dbReference type="NCBI Taxonomy" id="53326"/>
    <lineage>
        <taxon>Eukaryota</taxon>
        <taxon>Metazoa</taxon>
        <taxon>Ecdysozoa</taxon>
        <taxon>Nematoda</taxon>
        <taxon>Chromadorea</taxon>
        <taxon>Rhabditida</taxon>
        <taxon>Rhabditina</taxon>
        <taxon>Rhabditomorpha</taxon>
        <taxon>Strongyloidea</taxon>
        <taxon>Ancylostomatidae</taxon>
        <taxon>Ancylostomatinae</taxon>
        <taxon>Ancylostoma</taxon>
    </lineage>
</organism>
<sequence length="78" mass="8979">MEINAKPHNETERAETSYNHKSYRRAPVMVTRWWSSWTPNSCKTILDILDQSCRPADAGIPDFSSCSLRSYDFTSHPS</sequence>
<dbReference type="Proteomes" id="UP000024635">
    <property type="component" value="Unassembled WGS sequence"/>
</dbReference>
<name>A0A016WXG9_9BILA</name>
<reference evidence="2" key="1">
    <citation type="journal article" date="2015" name="Nat. Genet.">
        <title>The genome and transcriptome of the zoonotic hookworm Ancylostoma ceylanicum identify infection-specific gene families.</title>
        <authorList>
            <person name="Schwarz E.M."/>
            <person name="Hu Y."/>
            <person name="Antoshechkin I."/>
            <person name="Miller M.M."/>
            <person name="Sternberg P.W."/>
            <person name="Aroian R.V."/>
        </authorList>
    </citation>
    <scope>NUCLEOTIDE SEQUENCE</scope>
    <source>
        <strain evidence="2">HY135</strain>
    </source>
</reference>
<dbReference type="EMBL" id="JARK01000066">
    <property type="protein sequence ID" value="EYC44286.1"/>
    <property type="molecule type" value="Genomic_DNA"/>
</dbReference>
<accession>A0A016WXG9</accession>
<proteinExistence type="predicted"/>
<evidence type="ECO:0000313" key="1">
    <source>
        <dbReference type="EMBL" id="EYC44286.1"/>
    </source>
</evidence>
<protein>
    <submittedName>
        <fullName evidence="1">Uncharacterized protein</fullName>
    </submittedName>
</protein>
<dbReference type="AlphaFoldDB" id="A0A016WXG9"/>
<comment type="caution">
    <text evidence="1">The sequence shown here is derived from an EMBL/GenBank/DDBJ whole genome shotgun (WGS) entry which is preliminary data.</text>
</comment>
<keyword evidence="2" id="KW-1185">Reference proteome</keyword>
<evidence type="ECO:0000313" key="2">
    <source>
        <dbReference type="Proteomes" id="UP000024635"/>
    </source>
</evidence>
<gene>
    <name evidence="1" type="primary">Acey_s0466.g1974</name>
    <name evidence="1" type="ORF">Y032_0466g1974</name>
</gene>